<name>A0A644X7X5_9ZZZZ</name>
<keyword evidence="5 7" id="KW-0378">Hydrolase</keyword>
<dbReference type="GO" id="GO:0000166">
    <property type="term" value="F:nucleotide binding"/>
    <property type="evidence" value="ECO:0007669"/>
    <property type="project" value="UniProtKB-KW"/>
</dbReference>
<protein>
    <submittedName>
        <fullName evidence="7">5'-nucleotidase SurE</fullName>
        <ecNumber evidence="7">3.1.3.5</ecNumber>
    </submittedName>
</protein>
<sequence>MKLLLSNDDGVFASGIRVLAETLSKTHEIYVSAPDAERSGVSRSMTLFEPLRAKPTKIEGLPEIPAFAVSGTPVDCVRLALGNLFPAPDLVVSGINLGPNLGTDVLYSGTVAAAHEAALLGYQAIAISSLSYKGEFLETAARVAEIAVEYVREHPMDFGTLLNINVPGIPYEELKGIKVTSACVEQYELEFIEREDPLGRKYYWPPHGRTSCSDGLDVDDRWAREGYVTVTPLMYDLTDYPRLRNMQLSLPDWIANR</sequence>
<proteinExistence type="inferred from homology"/>
<dbReference type="GO" id="GO:0004309">
    <property type="term" value="F:exopolyphosphatase activity"/>
    <property type="evidence" value="ECO:0007669"/>
    <property type="project" value="TreeGrafter"/>
</dbReference>
<dbReference type="InterPro" id="IPR036523">
    <property type="entry name" value="SurE-like_sf"/>
</dbReference>
<dbReference type="PANTHER" id="PTHR30457:SF12">
    <property type="entry name" value="5'_3'-NUCLEOTIDASE SURE"/>
    <property type="match status" value="1"/>
</dbReference>
<dbReference type="EC" id="3.1.3.5" evidence="7"/>
<keyword evidence="3" id="KW-0479">Metal-binding</keyword>
<feature type="domain" description="Survival protein SurE-like phosphatase/nucleotidase" evidence="6">
    <location>
        <begin position="4"/>
        <end position="187"/>
    </location>
</feature>
<evidence type="ECO:0000256" key="5">
    <source>
        <dbReference type="ARBA" id="ARBA00022801"/>
    </source>
</evidence>
<dbReference type="InterPro" id="IPR030048">
    <property type="entry name" value="SurE"/>
</dbReference>
<dbReference type="AlphaFoldDB" id="A0A644X7X5"/>
<gene>
    <name evidence="7" type="primary">surE_16</name>
    <name evidence="7" type="ORF">SDC9_56714</name>
</gene>
<dbReference type="GO" id="GO:0008254">
    <property type="term" value="F:3'-nucleotidase activity"/>
    <property type="evidence" value="ECO:0007669"/>
    <property type="project" value="TreeGrafter"/>
</dbReference>
<dbReference type="Gene3D" id="3.40.1210.10">
    <property type="entry name" value="Survival protein SurE-like phosphatase/nucleotidase"/>
    <property type="match status" value="1"/>
</dbReference>
<dbReference type="SUPFAM" id="SSF64167">
    <property type="entry name" value="SurE-like"/>
    <property type="match status" value="1"/>
</dbReference>
<comment type="similarity">
    <text evidence="1">Belongs to the SurE nucleotidase family.</text>
</comment>
<evidence type="ECO:0000256" key="1">
    <source>
        <dbReference type="ARBA" id="ARBA00011062"/>
    </source>
</evidence>
<organism evidence="7">
    <name type="scientific">bioreactor metagenome</name>
    <dbReference type="NCBI Taxonomy" id="1076179"/>
    <lineage>
        <taxon>unclassified sequences</taxon>
        <taxon>metagenomes</taxon>
        <taxon>ecological metagenomes</taxon>
    </lineage>
</organism>
<dbReference type="InterPro" id="IPR002828">
    <property type="entry name" value="SurE-like_Pase/nucleotidase"/>
</dbReference>
<dbReference type="HAMAP" id="MF_00060">
    <property type="entry name" value="SurE"/>
    <property type="match status" value="1"/>
</dbReference>
<evidence type="ECO:0000313" key="7">
    <source>
        <dbReference type="EMBL" id="MPM10383.1"/>
    </source>
</evidence>
<dbReference type="NCBIfam" id="TIGR00087">
    <property type="entry name" value="surE"/>
    <property type="match status" value="1"/>
</dbReference>
<accession>A0A644X7X5</accession>
<dbReference type="GO" id="GO:0046872">
    <property type="term" value="F:metal ion binding"/>
    <property type="evidence" value="ECO:0007669"/>
    <property type="project" value="UniProtKB-KW"/>
</dbReference>
<dbReference type="GO" id="GO:0008253">
    <property type="term" value="F:5'-nucleotidase activity"/>
    <property type="evidence" value="ECO:0007669"/>
    <property type="project" value="UniProtKB-EC"/>
</dbReference>
<evidence type="ECO:0000256" key="3">
    <source>
        <dbReference type="ARBA" id="ARBA00022723"/>
    </source>
</evidence>
<evidence type="ECO:0000256" key="4">
    <source>
        <dbReference type="ARBA" id="ARBA00022741"/>
    </source>
</evidence>
<dbReference type="Pfam" id="PF01975">
    <property type="entry name" value="SurE"/>
    <property type="match status" value="1"/>
</dbReference>
<keyword evidence="2" id="KW-0963">Cytoplasm</keyword>
<evidence type="ECO:0000259" key="6">
    <source>
        <dbReference type="Pfam" id="PF01975"/>
    </source>
</evidence>
<reference evidence="7" key="1">
    <citation type="submission" date="2019-08" db="EMBL/GenBank/DDBJ databases">
        <authorList>
            <person name="Kucharzyk K."/>
            <person name="Murdoch R.W."/>
            <person name="Higgins S."/>
            <person name="Loffler F."/>
        </authorList>
    </citation>
    <scope>NUCLEOTIDE SEQUENCE</scope>
</reference>
<evidence type="ECO:0000256" key="2">
    <source>
        <dbReference type="ARBA" id="ARBA00022490"/>
    </source>
</evidence>
<keyword evidence="4" id="KW-0547">Nucleotide-binding</keyword>
<dbReference type="PANTHER" id="PTHR30457">
    <property type="entry name" value="5'-NUCLEOTIDASE SURE"/>
    <property type="match status" value="1"/>
</dbReference>
<comment type="caution">
    <text evidence="7">The sequence shown here is derived from an EMBL/GenBank/DDBJ whole genome shotgun (WGS) entry which is preliminary data.</text>
</comment>
<dbReference type="EMBL" id="VSSQ01001686">
    <property type="protein sequence ID" value="MPM10383.1"/>
    <property type="molecule type" value="Genomic_DNA"/>
</dbReference>